<dbReference type="AlphaFoldDB" id="A0A1I0TDU6"/>
<gene>
    <name evidence="1" type="ORF">SAMN05216169_102026</name>
</gene>
<reference evidence="2" key="1">
    <citation type="submission" date="2016-10" db="EMBL/GenBank/DDBJ databases">
        <authorList>
            <person name="Varghese N."/>
            <person name="Submissions S."/>
        </authorList>
    </citation>
    <scope>NUCLEOTIDE SEQUENCE [LARGE SCALE GENOMIC DNA]</scope>
    <source>
        <strain evidence="2">K1</strain>
    </source>
</reference>
<proteinExistence type="predicted"/>
<dbReference type="Proteomes" id="UP000198979">
    <property type="component" value="Unassembled WGS sequence"/>
</dbReference>
<evidence type="ECO:0000313" key="2">
    <source>
        <dbReference type="Proteomes" id="UP000198979"/>
    </source>
</evidence>
<organism evidence="1 2">
    <name type="scientific">Anoxybacillus pushchinoensis</name>
    <dbReference type="NCBI Taxonomy" id="150248"/>
    <lineage>
        <taxon>Bacteria</taxon>
        <taxon>Bacillati</taxon>
        <taxon>Bacillota</taxon>
        <taxon>Bacilli</taxon>
        <taxon>Bacillales</taxon>
        <taxon>Anoxybacillaceae</taxon>
        <taxon>Anoxybacillus</taxon>
    </lineage>
</organism>
<name>A0A1I0TDU6_9BACL</name>
<dbReference type="EMBL" id="FOJQ01000020">
    <property type="protein sequence ID" value="SFA49156.1"/>
    <property type="molecule type" value="Genomic_DNA"/>
</dbReference>
<accession>A0A1I0TDU6</accession>
<dbReference type="STRING" id="150248.SAMN05216169_102026"/>
<sequence>MQERFHFTTEKAKIQKQYAAILAVTHSMRSSTPQSSF</sequence>
<protein>
    <submittedName>
        <fullName evidence="1">Uncharacterized protein</fullName>
    </submittedName>
</protein>
<evidence type="ECO:0000313" key="1">
    <source>
        <dbReference type="EMBL" id="SFA49156.1"/>
    </source>
</evidence>
<keyword evidence="2" id="KW-1185">Reference proteome</keyword>